<dbReference type="RefSeq" id="WP_010528487.1">
    <property type="nucleotide sequence ID" value="NZ_AFSL01000086.1"/>
</dbReference>
<dbReference type="OrthoDB" id="1120882at2"/>
<dbReference type="AlphaFoldDB" id="A0A1I1XI48"/>
<accession>A0A1I1XI48</accession>
<proteinExistence type="predicted"/>
<dbReference type="InParanoid" id="A0A1I1XI48"/>
<keyword evidence="2" id="KW-1185">Reference proteome</keyword>
<evidence type="ECO:0000313" key="1">
    <source>
        <dbReference type="EMBL" id="SFE06871.1"/>
    </source>
</evidence>
<reference evidence="1 2" key="1">
    <citation type="submission" date="2016-10" db="EMBL/GenBank/DDBJ databases">
        <authorList>
            <person name="de Groot N.N."/>
        </authorList>
    </citation>
    <scope>NUCLEOTIDE SEQUENCE [LARGE SCALE GENOMIC DNA]</scope>
    <source>
        <strain evidence="1 2">DSM 19012</strain>
    </source>
</reference>
<name>A0A1I1XI48_9BACT</name>
<dbReference type="eggNOG" id="ENOG5033CM6">
    <property type="taxonomic scope" value="Bacteria"/>
</dbReference>
<protein>
    <submittedName>
        <fullName evidence="1">Uncharacterized protein</fullName>
    </submittedName>
</protein>
<evidence type="ECO:0000313" key="2">
    <source>
        <dbReference type="Proteomes" id="UP000181976"/>
    </source>
</evidence>
<organism evidence="1 2">
    <name type="scientific">Thermophagus xiamenensis</name>
    <dbReference type="NCBI Taxonomy" id="385682"/>
    <lineage>
        <taxon>Bacteria</taxon>
        <taxon>Pseudomonadati</taxon>
        <taxon>Bacteroidota</taxon>
        <taxon>Bacteroidia</taxon>
        <taxon>Marinilabiliales</taxon>
        <taxon>Marinilabiliaceae</taxon>
        <taxon>Thermophagus</taxon>
    </lineage>
</organism>
<gene>
    <name evidence="1" type="ORF">SAMN05444380_10647</name>
</gene>
<dbReference type="EMBL" id="FONA01000006">
    <property type="protein sequence ID" value="SFE06871.1"/>
    <property type="molecule type" value="Genomic_DNA"/>
</dbReference>
<dbReference type="Proteomes" id="UP000181976">
    <property type="component" value="Unassembled WGS sequence"/>
</dbReference>
<sequence>MRLNLYLLFFYSFGQLGFSQAYQINDLTSLYDQFMFEKTNMNDIDSRYMQIEGTPYLYDEFIKGEVILNDTVQLKDIPLRYDIYRDRIQFISKKNLILEVNPSTVLSAKIDEHKFIISNYLDDSEEKRGVLELLVDGKVRLYRKYQVAFMKATKVIGYKDPAPDRFERKDDIFLIAIGPGYPEVIIGKKEFFEKLKTIKPDIEQYAKRHKLKARYGKGMVKLVEVCNE</sequence>
<dbReference type="STRING" id="385682.SAMN05444380_10647"/>